<comment type="caution">
    <text evidence="1">The sequence shown here is derived from an EMBL/GenBank/DDBJ whole genome shotgun (WGS) entry which is preliminary data.</text>
</comment>
<sequence>MPEDSLLHKLYQLARDLPDTVPLGVDSDPLAIFSGDPANADDPGLDADDLWEEIVNTTMKKALGWGEEHDMRNIIRRGDKGVDGLLDFLMKEMENIIKESRIDNDMHHQASGIPHEADLAVTVVGKACQPRHQLTVQPCEGYLLDFPSQSSPHLIYPFALHATLNLPWEYSWQGGMMRLFSRACQAPAKGENVCRACQDLESNTVLEGIQQRMEEGTHENSAFAYHGFGSLIEVLHRKNEQITHLRFKGLNDARKILVRARALSDHKRFAVAVASGDVKRIDRVVYVAMKQGRGILGVLDQLKAASEETYKVKSFTEKETYLATLLWRLGGNRIGSIAHRALGLPSVNTLRNSTHLIPISPSAGYPTAEDVKKNANAALEGIGHLVKAQPNIRHAVLMFDEIAIEKRVRWDSNTNQFFGLCREHSKHTSLVFANEGDVEELFKRVDEDKVHLAAEATVGAIGFLCKESRIYPARPLLLSGDCKRESGKEHANLLSLTVEGINTSAFSTELGCRVISLASDGESRRGLSLVQVTFKQKLPPNSNIYPLLSPLIFLNLHVGDDDLTCDKDWKHVFKRARNLLLRQRGIVVGGAVLNPDDQQDVRLAIDLLHNIWSLPCECSKADSQRLGFPAARRALWIFGRTLFHLVFPYLCVDLSLSEQLEHLSAAAHLAFVLYKAEGMNFLPTMLYTDIMIMIKNVFFCVAKVKVDTLDGSFYIILLGTDRLEIQFGVLRTMVANDCNLDMLQLGERMGGATDVLNILADYPEWDKEPRRLHITALTRNSTATPESADHLSPKHIRGDVRVKNVSLQTSWNRGRRMAEEEYPEAVEILRGAEGKCGIDILAPNGKMLFEVPLPSNDVDESLESIAFPNERQVDDQEDAVPTAAGISNAEMQVEIEDELEVLLDRSLAASGPTQTKPAFEHTITIGDKVISKARVLSMFSKYRKKVSSTDRLKRVQEIERYHSSQTMSTDLGAGLAAGTIDSRSFLLVHDPVASLLCCEKKTLALRWGSQFNSLRWPITGSDFADDASGIKGCCFNPTAWASELDRKR</sequence>
<feature type="non-terminal residue" evidence="1">
    <location>
        <position position="1048"/>
    </location>
</feature>
<dbReference type="AlphaFoldDB" id="A0A9W8ITP9"/>
<proteinExistence type="predicted"/>
<dbReference type="Proteomes" id="UP001140091">
    <property type="component" value="Unassembled WGS sequence"/>
</dbReference>
<dbReference type="EMBL" id="JANBPK010001486">
    <property type="protein sequence ID" value="KAJ2922530.1"/>
    <property type="molecule type" value="Genomic_DNA"/>
</dbReference>
<dbReference type="OrthoDB" id="2691851at2759"/>
<evidence type="ECO:0000313" key="2">
    <source>
        <dbReference type="Proteomes" id="UP001140091"/>
    </source>
</evidence>
<protein>
    <submittedName>
        <fullName evidence="1">Uncharacterized protein</fullName>
    </submittedName>
</protein>
<evidence type="ECO:0000313" key="1">
    <source>
        <dbReference type="EMBL" id="KAJ2922530.1"/>
    </source>
</evidence>
<name>A0A9W8ITP9_9AGAR</name>
<gene>
    <name evidence="1" type="ORF">H1R20_g14566</name>
</gene>
<organism evidence="1 2">
    <name type="scientific">Candolleomyces eurysporus</name>
    <dbReference type="NCBI Taxonomy" id="2828524"/>
    <lineage>
        <taxon>Eukaryota</taxon>
        <taxon>Fungi</taxon>
        <taxon>Dikarya</taxon>
        <taxon>Basidiomycota</taxon>
        <taxon>Agaricomycotina</taxon>
        <taxon>Agaricomycetes</taxon>
        <taxon>Agaricomycetidae</taxon>
        <taxon>Agaricales</taxon>
        <taxon>Agaricineae</taxon>
        <taxon>Psathyrellaceae</taxon>
        <taxon>Candolleomyces</taxon>
    </lineage>
</organism>
<reference evidence="1" key="1">
    <citation type="submission" date="2022-06" db="EMBL/GenBank/DDBJ databases">
        <title>Genome Sequence of Candolleomyces eurysporus.</title>
        <authorList>
            <person name="Buettner E."/>
        </authorList>
    </citation>
    <scope>NUCLEOTIDE SEQUENCE</scope>
    <source>
        <strain evidence="1">VTCC 930004</strain>
    </source>
</reference>
<accession>A0A9W8ITP9</accession>
<keyword evidence="2" id="KW-1185">Reference proteome</keyword>